<protein>
    <submittedName>
        <fullName evidence="1">Uncharacterized protein</fullName>
    </submittedName>
</protein>
<dbReference type="Proteomes" id="UP000187203">
    <property type="component" value="Unassembled WGS sequence"/>
</dbReference>
<proteinExistence type="predicted"/>
<dbReference type="AlphaFoldDB" id="A0A1R3H714"/>
<gene>
    <name evidence="1" type="ORF">COLO4_30827</name>
</gene>
<keyword evidence="2" id="KW-1185">Reference proteome</keyword>
<sequence>MGRYGPAGLASFVGKFNYGLEQWAPGSMNGIGTQSKAQGQGATARV</sequence>
<reference evidence="2" key="1">
    <citation type="submission" date="2013-09" db="EMBL/GenBank/DDBJ databases">
        <title>Corchorus olitorius genome sequencing.</title>
        <authorList>
            <person name="Alam M."/>
            <person name="Haque M.S."/>
            <person name="Islam M.S."/>
            <person name="Emdad E.M."/>
            <person name="Islam M.M."/>
            <person name="Ahmed B."/>
            <person name="Halim A."/>
            <person name="Hossen Q.M.M."/>
            <person name="Hossain M.Z."/>
            <person name="Ahmed R."/>
            <person name="Khan M.M."/>
            <person name="Islam R."/>
            <person name="Rashid M.M."/>
            <person name="Khan S.A."/>
            <person name="Rahman M.S."/>
            <person name="Alam M."/>
            <person name="Yahiya A.S."/>
            <person name="Khan M.S."/>
            <person name="Azam M.S."/>
            <person name="Haque T."/>
            <person name="Lashkar M.Z.H."/>
            <person name="Akhand A.I."/>
            <person name="Morshed G."/>
            <person name="Roy S."/>
            <person name="Uddin K.S."/>
            <person name="Rabeya T."/>
            <person name="Hossain A.S."/>
            <person name="Chowdhury A."/>
            <person name="Snigdha A.R."/>
            <person name="Mortoza M.S."/>
            <person name="Matin S.A."/>
            <person name="Hoque S.M.E."/>
            <person name="Islam M.K."/>
            <person name="Roy D.K."/>
            <person name="Haider R."/>
            <person name="Moosa M.M."/>
            <person name="Elias S.M."/>
            <person name="Hasan A.M."/>
            <person name="Jahan S."/>
            <person name="Shafiuddin M."/>
            <person name="Mahmood N."/>
            <person name="Shommy N.S."/>
        </authorList>
    </citation>
    <scope>NUCLEOTIDE SEQUENCE [LARGE SCALE GENOMIC DNA]</scope>
    <source>
        <strain evidence="2">cv. O-4</strain>
    </source>
</reference>
<comment type="caution">
    <text evidence="1">The sequence shown here is derived from an EMBL/GenBank/DDBJ whole genome shotgun (WGS) entry which is preliminary data.</text>
</comment>
<evidence type="ECO:0000313" key="1">
    <source>
        <dbReference type="EMBL" id="OMO66050.1"/>
    </source>
</evidence>
<evidence type="ECO:0000313" key="2">
    <source>
        <dbReference type="Proteomes" id="UP000187203"/>
    </source>
</evidence>
<organism evidence="1 2">
    <name type="scientific">Corchorus olitorius</name>
    <dbReference type="NCBI Taxonomy" id="93759"/>
    <lineage>
        <taxon>Eukaryota</taxon>
        <taxon>Viridiplantae</taxon>
        <taxon>Streptophyta</taxon>
        <taxon>Embryophyta</taxon>
        <taxon>Tracheophyta</taxon>
        <taxon>Spermatophyta</taxon>
        <taxon>Magnoliopsida</taxon>
        <taxon>eudicotyledons</taxon>
        <taxon>Gunneridae</taxon>
        <taxon>Pentapetalae</taxon>
        <taxon>rosids</taxon>
        <taxon>malvids</taxon>
        <taxon>Malvales</taxon>
        <taxon>Malvaceae</taxon>
        <taxon>Grewioideae</taxon>
        <taxon>Apeibeae</taxon>
        <taxon>Corchorus</taxon>
    </lineage>
</organism>
<name>A0A1R3H714_9ROSI</name>
<dbReference type="EMBL" id="AWUE01020790">
    <property type="protein sequence ID" value="OMO66050.1"/>
    <property type="molecule type" value="Genomic_DNA"/>
</dbReference>
<accession>A0A1R3H714</accession>